<accession>A0AAN9G0Z6</accession>
<keyword evidence="6" id="KW-0472">Membrane</keyword>
<dbReference type="Proteomes" id="UP001374579">
    <property type="component" value="Unassembled WGS sequence"/>
</dbReference>
<evidence type="ECO:0000313" key="9">
    <source>
        <dbReference type="Proteomes" id="UP001374579"/>
    </source>
</evidence>
<reference evidence="8 9" key="1">
    <citation type="submission" date="2024-02" db="EMBL/GenBank/DDBJ databases">
        <title>Chromosome-scale genome assembly of the rough periwinkle Littorina saxatilis.</title>
        <authorList>
            <person name="De Jode A."/>
            <person name="Faria R."/>
            <person name="Formenti G."/>
            <person name="Sims Y."/>
            <person name="Smith T.P."/>
            <person name="Tracey A."/>
            <person name="Wood J.M.D."/>
            <person name="Zagrodzka Z.B."/>
            <person name="Johannesson K."/>
            <person name="Butlin R.K."/>
            <person name="Leder E.H."/>
        </authorList>
    </citation>
    <scope>NUCLEOTIDE SEQUENCE [LARGE SCALE GENOMIC DNA]</scope>
    <source>
        <strain evidence="8">Snail1</strain>
        <tissue evidence="8">Muscle</tissue>
    </source>
</reference>
<evidence type="ECO:0000256" key="1">
    <source>
        <dbReference type="ARBA" id="ARBA00004613"/>
    </source>
</evidence>
<feature type="region of interest" description="Disordered" evidence="5">
    <location>
        <begin position="439"/>
        <end position="460"/>
    </location>
</feature>
<keyword evidence="9" id="KW-1185">Reference proteome</keyword>
<evidence type="ECO:0000256" key="4">
    <source>
        <dbReference type="ARBA" id="ARBA00023180"/>
    </source>
</evidence>
<keyword evidence="2" id="KW-0964">Secreted</keyword>
<dbReference type="InterPro" id="IPR039675">
    <property type="entry name" value="CILP1/CILP2"/>
</dbReference>
<keyword evidence="6" id="KW-1133">Transmembrane helix</keyword>
<evidence type="ECO:0000313" key="8">
    <source>
        <dbReference type="EMBL" id="KAK7090904.1"/>
    </source>
</evidence>
<evidence type="ECO:0000256" key="6">
    <source>
        <dbReference type="SAM" id="Phobius"/>
    </source>
</evidence>
<sequence>MEVSSRRRGLANVPKYRKCLENGITGLHNTEFFVCFVCTGSETDGAQWTQWFNSDSPRDGEGDFETTDSIKKTDKICRYGQAVVQSQCRLAGTNDSFDFTTTAFVNDRLLQACSSYGLICLNTQQASGLCEDYEVRFLCKNPNADSSSNDSLFPNFDFKIYIILALVPLVIVSLRIIWSCCCKERLKRNRQRRDQRMSIVSSRTLSTNSSQASFDSALANPPPAYTDLFGSVRSGGVFVISDGNCVACGKCMHHGDASYPGRLGSVSGPSELNGRLNSVSVPSVVIVEGGRVGASSTVHAAVNEDEVFENSDSHVTAATTTSANAVTSQQQAANIVNTRMSISSVSSVLGAVGLPASSIPARAPPGASCACACHGKQSGHMNLAFHWESNDQVNSPTPVVYPGMHKPAFSFSRMNSVTSFTSFTSFTEPPDYEEALEILKKETPDSDHQDDDKEETKVAV</sequence>
<dbReference type="InterPro" id="IPR025155">
    <property type="entry name" value="WxxW_domain"/>
</dbReference>
<proteinExistence type="predicted"/>
<comment type="caution">
    <text evidence="8">The sequence shown here is derived from an EMBL/GenBank/DDBJ whole genome shotgun (WGS) entry which is preliminary data.</text>
</comment>
<protein>
    <recommendedName>
        <fullName evidence="7">WxxW domain-containing protein</fullName>
    </recommendedName>
</protein>
<keyword evidence="3" id="KW-0732">Signal</keyword>
<evidence type="ECO:0000256" key="5">
    <source>
        <dbReference type="SAM" id="MobiDB-lite"/>
    </source>
</evidence>
<dbReference type="AlphaFoldDB" id="A0AAN9G0Z6"/>
<evidence type="ECO:0000256" key="3">
    <source>
        <dbReference type="ARBA" id="ARBA00022729"/>
    </source>
</evidence>
<dbReference type="EMBL" id="JBAMIC010000024">
    <property type="protein sequence ID" value="KAK7090904.1"/>
    <property type="molecule type" value="Genomic_DNA"/>
</dbReference>
<name>A0AAN9G0Z6_9CAEN</name>
<dbReference type="PANTHER" id="PTHR15031">
    <property type="entry name" value="CARTILAGE INTERMEDIATE LAYER PROTEIN CLIP"/>
    <property type="match status" value="1"/>
</dbReference>
<organism evidence="8 9">
    <name type="scientific">Littorina saxatilis</name>
    <dbReference type="NCBI Taxonomy" id="31220"/>
    <lineage>
        <taxon>Eukaryota</taxon>
        <taxon>Metazoa</taxon>
        <taxon>Spiralia</taxon>
        <taxon>Lophotrochozoa</taxon>
        <taxon>Mollusca</taxon>
        <taxon>Gastropoda</taxon>
        <taxon>Caenogastropoda</taxon>
        <taxon>Littorinimorpha</taxon>
        <taxon>Littorinoidea</taxon>
        <taxon>Littorinidae</taxon>
        <taxon>Littorina</taxon>
    </lineage>
</organism>
<feature type="transmembrane region" description="Helical" evidence="6">
    <location>
        <begin position="160"/>
        <end position="178"/>
    </location>
</feature>
<evidence type="ECO:0000256" key="2">
    <source>
        <dbReference type="ARBA" id="ARBA00022525"/>
    </source>
</evidence>
<feature type="domain" description="WxxW" evidence="7">
    <location>
        <begin position="48"/>
        <end position="139"/>
    </location>
</feature>
<comment type="subcellular location">
    <subcellularLocation>
        <location evidence="1">Secreted</location>
    </subcellularLocation>
</comment>
<keyword evidence="6" id="KW-0812">Transmembrane</keyword>
<gene>
    <name evidence="8" type="ORF">V1264_010643</name>
</gene>
<evidence type="ECO:0000259" key="7">
    <source>
        <dbReference type="Pfam" id="PF13330"/>
    </source>
</evidence>
<dbReference type="PANTHER" id="PTHR15031:SF6">
    <property type="entry name" value="CARTILAGE INTERMEDIATE LAYER PROTEIN 1-LIKE ISOFORM X1"/>
    <property type="match status" value="1"/>
</dbReference>
<keyword evidence="4" id="KW-0325">Glycoprotein</keyword>
<dbReference type="Pfam" id="PF13330">
    <property type="entry name" value="Mucin2_WxxW"/>
    <property type="match status" value="1"/>
</dbReference>
<dbReference type="GO" id="GO:0005576">
    <property type="term" value="C:extracellular region"/>
    <property type="evidence" value="ECO:0007669"/>
    <property type="project" value="UniProtKB-SubCell"/>
</dbReference>